<dbReference type="EMBL" id="QYUK01000011">
    <property type="protein sequence ID" value="RJF89224.1"/>
    <property type="molecule type" value="Genomic_DNA"/>
</dbReference>
<comment type="caution">
    <text evidence="2">The sequence shown here is derived from an EMBL/GenBank/DDBJ whole genome shotgun (WGS) entry which is preliminary data.</text>
</comment>
<reference evidence="2 3" key="1">
    <citation type="submission" date="2018-09" db="EMBL/GenBank/DDBJ databases">
        <authorList>
            <person name="Zhu H."/>
        </authorList>
    </citation>
    <scope>NUCLEOTIDE SEQUENCE [LARGE SCALE GENOMIC DNA]</scope>
    <source>
        <strain evidence="2 3">K1W22B-8</strain>
    </source>
</reference>
<name>A0A418WGQ9_9PROT</name>
<sequence length="206" mass="22698">MVKVLPPKDFASASLRLHTVPAGHQFGRIYLGLYPDPLGFGKTPSRFSDPRRRIAANRFGVLYLGETLKVCFLEALLRDQRDGMIGDLPIAEAEFHAREYAEIEVVTPLKTVDLRADGAIVMGVPSDVAKATDQRLARAWSVAFHDHPEKVDGIIFPSRLNGRTNLAVFDHSIVKLHVARKMKLIEAPGLAAVLNELHVGIVESDS</sequence>
<gene>
    <name evidence="2" type="ORF">D3874_21480</name>
</gene>
<accession>A0A418WGQ9</accession>
<dbReference type="OrthoDB" id="425502at2"/>
<proteinExistence type="predicted"/>
<keyword evidence="3" id="KW-1185">Reference proteome</keyword>
<dbReference type="AlphaFoldDB" id="A0A418WGQ9"/>
<feature type="domain" description="RES" evidence="1">
    <location>
        <begin position="36"/>
        <end position="179"/>
    </location>
</feature>
<dbReference type="SMART" id="SM00953">
    <property type="entry name" value="RES"/>
    <property type="match status" value="1"/>
</dbReference>
<dbReference type="Pfam" id="PF08808">
    <property type="entry name" value="RES"/>
    <property type="match status" value="1"/>
</dbReference>
<dbReference type="Proteomes" id="UP000284605">
    <property type="component" value="Unassembled WGS sequence"/>
</dbReference>
<protein>
    <submittedName>
        <fullName evidence="2">RES domain-containing protein</fullName>
    </submittedName>
</protein>
<evidence type="ECO:0000313" key="2">
    <source>
        <dbReference type="EMBL" id="RJF89224.1"/>
    </source>
</evidence>
<evidence type="ECO:0000313" key="3">
    <source>
        <dbReference type="Proteomes" id="UP000284605"/>
    </source>
</evidence>
<dbReference type="RefSeq" id="WP_119780698.1">
    <property type="nucleotide sequence ID" value="NZ_QYUK01000011.1"/>
</dbReference>
<organism evidence="2 3">
    <name type="scientific">Oleomonas cavernae</name>
    <dbReference type="NCBI Taxonomy" id="2320859"/>
    <lineage>
        <taxon>Bacteria</taxon>
        <taxon>Pseudomonadati</taxon>
        <taxon>Pseudomonadota</taxon>
        <taxon>Alphaproteobacteria</taxon>
        <taxon>Acetobacterales</taxon>
        <taxon>Acetobacteraceae</taxon>
        <taxon>Oleomonas</taxon>
    </lineage>
</organism>
<evidence type="ECO:0000259" key="1">
    <source>
        <dbReference type="SMART" id="SM00953"/>
    </source>
</evidence>
<dbReference type="InterPro" id="IPR014914">
    <property type="entry name" value="RES_dom"/>
</dbReference>